<dbReference type="InterPro" id="IPR036390">
    <property type="entry name" value="WH_DNA-bd_sf"/>
</dbReference>
<evidence type="ECO:0000313" key="3">
    <source>
        <dbReference type="Proteomes" id="UP001164965"/>
    </source>
</evidence>
<reference evidence="2" key="1">
    <citation type="submission" date="2022-10" db="EMBL/GenBank/DDBJ databases">
        <title>Rhodococcus sp.75.</title>
        <authorList>
            <person name="Sun M."/>
        </authorList>
    </citation>
    <scope>NUCLEOTIDE SEQUENCE</scope>
    <source>
        <strain evidence="2">75</strain>
    </source>
</reference>
<protein>
    <submittedName>
        <fullName evidence="2">MarR family winged helix-turn-helix transcriptional regulator</fullName>
    </submittedName>
</protein>
<name>A0ABY6P0M0_9NOCA</name>
<dbReference type="Pfam" id="PF12802">
    <property type="entry name" value="MarR_2"/>
    <property type="match status" value="1"/>
</dbReference>
<dbReference type="InterPro" id="IPR039422">
    <property type="entry name" value="MarR/SlyA-like"/>
</dbReference>
<organism evidence="2 3">
    <name type="scientific">Rhodococcus antarcticus</name>
    <dbReference type="NCBI Taxonomy" id="2987751"/>
    <lineage>
        <taxon>Bacteria</taxon>
        <taxon>Bacillati</taxon>
        <taxon>Actinomycetota</taxon>
        <taxon>Actinomycetes</taxon>
        <taxon>Mycobacteriales</taxon>
        <taxon>Nocardiaceae</taxon>
        <taxon>Rhodococcus</taxon>
    </lineage>
</organism>
<accession>A0ABY6P0M0</accession>
<dbReference type="RefSeq" id="WP_265383130.1">
    <property type="nucleotide sequence ID" value="NZ_CP110615.1"/>
</dbReference>
<dbReference type="PANTHER" id="PTHR33164">
    <property type="entry name" value="TRANSCRIPTIONAL REGULATOR, MARR FAMILY"/>
    <property type="match status" value="1"/>
</dbReference>
<dbReference type="Proteomes" id="UP001164965">
    <property type="component" value="Chromosome"/>
</dbReference>
<dbReference type="PROSITE" id="PS50995">
    <property type="entry name" value="HTH_MARR_2"/>
    <property type="match status" value="1"/>
</dbReference>
<keyword evidence="3" id="KW-1185">Reference proteome</keyword>
<dbReference type="SUPFAM" id="SSF46785">
    <property type="entry name" value="Winged helix' DNA-binding domain"/>
    <property type="match status" value="1"/>
</dbReference>
<dbReference type="EMBL" id="CP110615">
    <property type="protein sequence ID" value="UZJ25024.1"/>
    <property type="molecule type" value="Genomic_DNA"/>
</dbReference>
<sequence length="134" mass="14673">MTRAPTDDDYARLLAFRTRLREFQRWSQESAAALGLTAAQHQLLLAVRGHPGPQPPTMGDLASHLLVRHHTAVGLVDRAQALGLVTRLTDEGDHRVVRLALTGAGQDTLRSLSGQHLEELERLAPVLEALLPQP</sequence>
<evidence type="ECO:0000313" key="2">
    <source>
        <dbReference type="EMBL" id="UZJ25024.1"/>
    </source>
</evidence>
<dbReference type="PANTHER" id="PTHR33164:SF103">
    <property type="entry name" value="REGULATORY PROTEIN MARR"/>
    <property type="match status" value="1"/>
</dbReference>
<dbReference type="InterPro" id="IPR036388">
    <property type="entry name" value="WH-like_DNA-bd_sf"/>
</dbReference>
<feature type="domain" description="HTH marR-type" evidence="1">
    <location>
        <begin position="7"/>
        <end position="134"/>
    </location>
</feature>
<evidence type="ECO:0000259" key="1">
    <source>
        <dbReference type="PROSITE" id="PS50995"/>
    </source>
</evidence>
<proteinExistence type="predicted"/>
<dbReference type="InterPro" id="IPR000835">
    <property type="entry name" value="HTH_MarR-typ"/>
</dbReference>
<dbReference type="SMART" id="SM00347">
    <property type="entry name" value="HTH_MARR"/>
    <property type="match status" value="1"/>
</dbReference>
<gene>
    <name evidence="2" type="ORF">RHODO2019_00465</name>
</gene>
<dbReference type="Gene3D" id="1.10.10.10">
    <property type="entry name" value="Winged helix-like DNA-binding domain superfamily/Winged helix DNA-binding domain"/>
    <property type="match status" value="1"/>
</dbReference>